<geneLocation type="plasmid" evidence="1 2">
    <name>pNBRC108728a</name>
</geneLocation>
<dbReference type="RefSeq" id="WP_286347233.1">
    <property type="nucleotide sequence ID" value="NZ_AP027733.1"/>
</dbReference>
<keyword evidence="1" id="KW-0614">Plasmid</keyword>
<dbReference type="Proteomes" id="UP001321486">
    <property type="component" value="Plasmid pNBRC108728a"/>
</dbReference>
<dbReference type="SUPFAM" id="SSF102462">
    <property type="entry name" value="Peptidyl-tRNA hydrolase II"/>
    <property type="match status" value="1"/>
</dbReference>
<proteinExistence type="predicted"/>
<dbReference type="InterPro" id="IPR023476">
    <property type="entry name" value="Pep_tRNA_hydro_II_dom_sf"/>
</dbReference>
<dbReference type="Gene3D" id="3.40.1490.10">
    <property type="entry name" value="Bit1"/>
    <property type="match status" value="1"/>
</dbReference>
<evidence type="ECO:0000313" key="2">
    <source>
        <dbReference type="Proteomes" id="UP001321486"/>
    </source>
</evidence>
<reference evidence="2" key="1">
    <citation type="journal article" date="2019" name="Int. J. Syst. Evol. Microbiol.">
        <title>The Global Catalogue of Microorganisms (GCM) 10K type strain sequencing project: providing services to taxonomists for standard genome sequencing and annotation.</title>
        <authorList>
            <consortium name="The Broad Institute Genomics Platform"/>
            <consortium name="The Broad Institute Genome Sequencing Center for Infectious Disease"/>
            <person name="Wu L."/>
            <person name="Ma J."/>
        </authorList>
    </citation>
    <scope>NUCLEOTIDE SEQUENCE [LARGE SCALE GENOMIC DNA]</scope>
    <source>
        <strain evidence="2">NBRC 108728</strain>
    </source>
</reference>
<name>A0ABN6Y4X4_9MICO</name>
<dbReference type="EMBL" id="AP027733">
    <property type="protein sequence ID" value="BDZ52375.1"/>
    <property type="molecule type" value="Genomic_DNA"/>
</dbReference>
<evidence type="ECO:0000313" key="1">
    <source>
        <dbReference type="EMBL" id="BDZ52375.1"/>
    </source>
</evidence>
<protein>
    <recommendedName>
        <fullName evidence="3">Peptidyl-tRNA hydrolase</fullName>
    </recommendedName>
</protein>
<gene>
    <name evidence="1" type="ORF">GCM10025867_46160</name>
</gene>
<sequence length="231" mass="23892">MTDAPTDELKMRILVNTGAKMSRGKYAAQAVHAALIAVGAHPGTPVVVLGGSREQIEALPTQVRDAGRTEVEPGTLTAGTNWAPEVPQATPSNVIAALTELEQWAAATGSPVTRGVILDALKALGAATPPSMTASPLLSSEYEVGPSPFTEGQPVRYVGTDPSMRQTFQGFKLAAACPGNDRFTLVNFNHGMDARDVPTSDLVATEPCGTCGSSNNNGMACFFCGSTDADG</sequence>
<evidence type="ECO:0008006" key="3">
    <source>
        <dbReference type="Google" id="ProtNLM"/>
    </source>
</evidence>
<accession>A0ABN6Y4X4</accession>
<organism evidence="1 2">
    <name type="scientific">Frondihabitans sucicola</name>
    <dbReference type="NCBI Taxonomy" id="1268041"/>
    <lineage>
        <taxon>Bacteria</taxon>
        <taxon>Bacillati</taxon>
        <taxon>Actinomycetota</taxon>
        <taxon>Actinomycetes</taxon>
        <taxon>Micrococcales</taxon>
        <taxon>Microbacteriaceae</taxon>
        <taxon>Frondihabitans</taxon>
    </lineage>
</organism>
<keyword evidence="2" id="KW-1185">Reference proteome</keyword>